<comment type="subcellular location">
    <subcellularLocation>
        <location evidence="1">Cell membrane</location>
        <topology evidence="1">Multi-pass membrane protein</topology>
    </subcellularLocation>
</comment>
<feature type="transmembrane region" description="Helical" evidence="10">
    <location>
        <begin position="179"/>
        <end position="200"/>
    </location>
</feature>
<evidence type="ECO:0000256" key="3">
    <source>
        <dbReference type="ARBA" id="ARBA00012191"/>
    </source>
</evidence>
<dbReference type="GO" id="GO:0034040">
    <property type="term" value="F:ATPase-coupled lipid transmembrane transporter activity"/>
    <property type="evidence" value="ECO:0007669"/>
    <property type="project" value="TreeGrafter"/>
</dbReference>
<feature type="domain" description="Peptidase C39" evidence="13">
    <location>
        <begin position="26"/>
        <end position="145"/>
    </location>
</feature>
<evidence type="ECO:0000313" key="14">
    <source>
        <dbReference type="EMBL" id="CAO98396.1"/>
    </source>
</evidence>
<feature type="transmembrane region" description="Helical" evidence="10">
    <location>
        <begin position="212"/>
        <end position="236"/>
    </location>
</feature>
<keyword evidence="4 10" id="KW-0812">Transmembrane</keyword>
<dbReference type="Gene3D" id="3.40.50.300">
    <property type="entry name" value="P-loop containing nucleotide triphosphate hydrolases"/>
    <property type="match status" value="1"/>
</dbReference>
<dbReference type="CDD" id="cd02419">
    <property type="entry name" value="Peptidase_C39C"/>
    <property type="match status" value="1"/>
</dbReference>
<feature type="domain" description="ABC transmembrane type-1" evidence="12">
    <location>
        <begin position="179"/>
        <end position="458"/>
    </location>
</feature>
<dbReference type="HOGENOM" id="CLU_000604_84_3_6"/>
<dbReference type="CDD" id="cd18567">
    <property type="entry name" value="ABC_6TM_CvaB_RaxB_like"/>
    <property type="match status" value="1"/>
</dbReference>
<dbReference type="EC" id="7.6.2.2" evidence="3"/>
<evidence type="ECO:0000256" key="5">
    <source>
        <dbReference type="ARBA" id="ARBA00022741"/>
    </source>
</evidence>
<evidence type="ECO:0000256" key="7">
    <source>
        <dbReference type="ARBA" id="ARBA00022989"/>
    </source>
</evidence>
<evidence type="ECO:0000256" key="1">
    <source>
        <dbReference type="ARBA" id="ARBA00004651"/>
    </source>
</evidence>
<feature type="transmembrane region" description="Helical" evidence="10">
    <location>
        <begin position="317"/>
        <end position="337"/>
    </location>
</feature>
<dbReference type="SUPFAM" id="SSF90123">
    <property type="entry name" value="ABC transporter transmembrane region"/>
    <property type="match status" value="1"/>
</dbReference>
<evidence type="ECO:0000256" key="2">
    <source>
        <dbReference type="ARBA" id="ARBA00006526"/>
    </source>
</evidence>
<protein>
    <recommendedName>
        <fullName evidence="3">ABC-type xenobiotic transporter</fullName>
        <ecNumber evidence="3">7.6.2.2</ecNumber>
    </recommendedName>
</protein>
<evidence type="ECO:0000259" key="12">
    <source>
        <dbReference type="PROSITE" id="PS50929"/>
    </source>
</evidence>
<dbReference type="PROSITE" id="PS50893">
    <property type="entry name" value="ABC_TRANSPORTER_2"/>
    <property type="match status" value="1"/>
</dbReference>
<evidence type="ECO:0000256" key="6">
    <source>
        <dbReference type="ARBA" id="ARBA00022840"/>
    </source>
</evidence>
<dbReference type="InterPro" id="IPR036640">
    <property type="entry name" value="ABC1_TM_sf"/>
</dbReference>
<evidence type="ECO:0000256" key="4">
    <source>
        <dbReference type="ARBA" id="ARBA00022692"/>
    </source>
</evidence>
<sequence>MSKLRLKTLIDQLDMRLRRRVPLIHQTESSECGLACLAMICGHFGKNVDLIALRRQFCLSTRGTTLSGLIGIADRMGLVTRPLSLDLGDLGALKLPCILHWNFNHFVVLVSIRRNGVVLHDPARGRRIVSQAELSQSFTGVALESWPGSDFTADTLRSRLSLRTLIGSVHGLKGVLGKIFCLSLVIEAINLVMPIGTQLVMDHALPSGDRGLLTLICAGLMMFILLRVAVSMVRAWSSLVMSTLIKVQWQSGLFNHLLRLPLAYFERRKLGDIQSRFGSLDALRSTFTNSIVGAIMDSIMVIGVLVMMVLYGGWLSGIVVAFTALYVLLRLLTYSYYRQLSEESLVRSARASSYFMETLYGIATIKMQGMAERRSTHWLNLEIDSVNTDIRVNKMDMLFGGINTFFAACDQVVILWLGISLVIDNQMTMGMFVAFGAFRGQFSDRIGSLTEFLLRLRMMSLHNERIADIALHPPEMRKPDLPYKAELKPASLTTRALMFRYDSQSPAVFSDLNTAIAPGENVAIVGPSGVGKTTLMKVLCGLFTPDGGEIKVNGTDIQQLGINNYHKMIACVMQDDRLFSGSVRDNICGFTDEMDEEWMQECARISYLHEVIMHMPMGYETFIGELGEGLSGGQKQRLFIARALYKKPGILFLDEATSALDKESEDAVNQAIKSLSITRIIIAHRETTIASADRVITLVGE</sequence>
<dbReference type="PROSITE" id="PS50990">
    <property type="entry name" value="PEPTIDASE_C39"/>
    <property type="match status" value="1"/>
</dbReference>
<dbReference type="SUPFAM" id="SSF52540">
    <property type="entry name" value="P-loop containing nucleoside triphosphate hydrolases"/>
    <property type="match status" value="1"/>
</dbReference>
<dbReference type="GO" id="GO:0008559">
    <property type="term" value="F:ABC-type xenobiotic transporter activity"/>
    <property type="evidence" value="ECO:0007669"/>
    <property type="project" value="UniProtKB-EC"/>
</dbReference>
<dbReference type="EMBL" id="CU468135">
    <property type="protein sequence ID" value="CAO98396.1"/>
    <property type="molecule type" value="Genomic_DNA"/>
</dbReference>
<name>B2VHH6_ERWT9</name>
<dbReference type="MEROPS" id="C39.005"/>
<dbReference type="KEGG" id="eta:ETA_33500"/>
<gene>
    <name evidence="14" type="primary">mchF</name>
    <name evidence="14" type="ordered locus">ETA_33500</name>
</gene>
<dbReference type="Gene3D" id="1.20.1560.10">
    <property type="entry name" value="ABC transporter type 1, transmembrane domain"/>
    <property type="match status" value="1"/>
</dbReference>
<dbReference type="InterPro" id="IPR011527">
    <property type="entry name" value="ABC1_TM_dom"/>
</dbReference>
<feature type="transmembrane region" description="Helical" evidence="10">
    <location>
        <begin position="291"/>
        <end position="311"/>
    </location>
</feature>
<dbReference type="SMART" id="SM00382">
    <property type="entry name" value="AAA"/>
    <property type="match status" value="1"/>
</dbReference>
<dbReference type="GO" id="GO:0008234">
    <property type="term" value="F:cysteine-type peptidase activity"/>
    <property type="evidence" value="ECO:0007669"/>
    <property type="project" value="InterPro"/>
</dbReference>
<dbReference type="Proteomes" id="UP000001726">
    <property type="component" value="Chromosome"/>
</dbReference>
<keyword evidence="6 14" id="KW-0067">ATP-binding</keyword>
<feature type="transmembrane region" description="Helical" evidence="10">
    <location>
        <begin position="397"/>
        <end position="419"/>
    </location>
</feature>
<comment type="similarity">
    <text evidence="2">Belongs to the ABC transporter superfamily. Drug exporter-2 (TC 3.A.1.117) family.</text>
</comment>
<keyword evidence="8 10" id="KW-0472">Membrane</keyword>
<accession>B2VHH6</accession>
<organism evidence="14 15">
    <name type="scientific">Erwinia tasmaniensis (strain DSM 17950 / CFBP 7177 / CIP 109463 / NCPPB 4357 / Et1/99)</name>
    <dbReference type="NCBI Taxonomy" id="465817"/>
    <lineage>
        <taxon>Bacteria</taxon>
        <taxon>Pseudomonadati</taxon>
        <taxon>Pseudomonadota</taxon>
        <taxon>Gammaproteobacteria</taxon>
        <taxon>Enterobacterales</taxon>
        <taxon>Erwiniaceae</taxon>
        <taxon>Erwinia</taxon>
    </lineage>
</organism>
<dbReference type="GO" id="GO:0016887">
    <property type="term" value="F:ATP hydrolysis activity"/>
    <property type="evidence" value="ECO:0007669"/>
    <property type="project" value="InterPro"/>
</dbReference>
<dbReference type="OrthoDB" id="6828292at2"/>
<dbReference type="PROSITE" id="PS50929">
    <property type="entry name" value="ABC_TM1F"/>
    <property type="match status" value="1"/>
</dbReference>
<evidence type="ECO:0000259" key="13">
    <source>
        <dbReference type="PROSITE" id="PS50990"/>
    </source>
</evidence>
<proteinExistence type="inferred from homology"/>
<comment type="catalytic activity">
    <reaction evidence="9">
        <text>ATP + H2O + xenobioticSide 1 = ADP + phosphate + xenobioticSide 2.</text>
        <dbReference type="EC" id="7.6.2.2"/>
    </reaction>
</comment>
<dbReference type="GO" id="GO:0005524">
    <property type="term" value="F:ATP binding"/>
    <property type="evidence" value="ECO:0007669"/>
    <property type="project" value="UniProtKB-KW"/>
</dbReference>
<dbReference type="Pfam" id="PF00005">
    <property type="entry name" value="ABC_tran"/>
    <property type="match status" value="1"/>
</dbReference>
<dbReference type="InterPro" id="IPR005074">
    <property type="entry name" value="Peptidase_C39"/>
</dbReference>
<dbReference type="InterPro" id="IPR003593">
    <property type="entry name" value="AAA+_ATPase"/>
</dbReference>
<dbReference type="RefSeq" id="WP_012443019.1">
    <property type="nucleotide sequence ID" value="NC_010694.1"/>
</dbReference>
<reference evidence="14 15" key="1">
    <citation type="journal article" date="2008" name="Environ. Microbiol.">
        <title>The genome of Erwinia tasmaniensis strain Et1/99, a non-pathogenic bacterium in the genus Erwinia.</title>
        <authorList>
            <person name="Kube M."/>
            <person name="Migdoll A.M."/>
            <person name="Mueller I."/>
            <person name="Kuhl H."/>
            <person name="Beck A."/>
            <person name="Reinhardt R."/>
            <person name="Geider K."/>
        </authorList>
    </citation>
    <scope>NUCLEOTIDE SEQUENCE [LARGE SCALE GENOMIC DNA]</scope>
    <source>
        <strain evidence="15">DSM 17950 / CFBP 7177 / CIP 109463 / NCPPB 4357 / Et1/99</strain>
    </source>
</reference>
<dbReference type="AlphaFoldDB" id="B2VHH6"/>
<dbReference type="GO" id="GO:0005886">
    <property type="term" value="C:plasma membrane"/>
    <property type="evidence" value="ECO:0007669"/>
    <property type="project" value="UniProtKB-SubCell"/>
</dbReference>
<dbReference type="InterPro" id="IPR017871">
    <property type="entry name" value="ABC_transporter-like_CS"/>
</dbReference>
<dbReference type="GO" id="GO:0006508">
    <property type="term" value="P:proteolysis"/>
    <property type="evidence" value="ECO:0007669"/>
    <property type="project" value="InterPro"/>
</dbReference>
<dbReference type="Gene3D" id="3.90.70.10">
    <property type="entry name" value="Cysteine proteinases"/>
    <property type="match status" value="1"/>
</dbReference>
<dbReference type="InterPro" id="IPR039421">
    <property type="entry name" value="Type_1_exporter"/>
</dbReference>
<dbReference type="Pfam" id="PF00664">
    <property type="entry name" value="ABC_membrane"/>
    <property type="match status" value="1"/>
</dbReference>
<keyword evidence="15" id="KW-1185">Reference proteome</keyword>
<dbReference type="PROSITE" id="PS00211">
    <property type="entry name" value="ABC_TRANSPORTER_1"/>
    <property type="match status" value="1"/>
</dbReference>
<dbReference type="STRING" id="465817.ETA_33500"/>
<dbReference type="eggNOG" id="COG2274">
    <property type="taxonomic scope" value="Bacteria"/>
</dbReference>
<dbReference type="InterPro" id="IPR033838">
    <property type="entry name" value="CvaB_peptidase"/>
</dbReference>
<dbReference type="InterPro" id="IPR027417">
    <property type="entry name" value="P-loop_NTPase"/>
</dbReference>
<dbReference type="InterPro" id="IPR003439">
    <property type="entry name" value="ABC_transporter-like_ATP-bd"/>
</dbReference>
<feature type="domain" description="ABC transporter" evidence="11">
    <location>
        <begin position="492"/>
        <end position="699"/>
    </location>
</feature>
<dbReference type="PANTHER" id="PTHR24221:SF606">
    <property type="entry name" value="COLICIN V SECRETION-PROCESSING ATP-BINDING PROTEIN"/>
    <property type="match status" value="1"/>
</dbReference>
<evidence type="ECO:0000256" key="9">
    <source>
        <dbReference type="ARBA" id="ARBA00034018"/>
    </source>
</evidence>
<evidence type="ECO:0000256" key="10">
    <source>
        <dbReference type="SAM" id="Phobius"/>
    </source>
</evidence>
<dbReference type="PANTHER" id="PTHR24221">
    <property type="entry name" value="ATP-BINDING CASSETTE SUB-FAMILY B"/>
    <property type="match status" value="1"/>
</dbReference>
<keyword evidence="7 10" id="KW-1133">Transmembrane helix</keyword>
<dbReference type="Pfam" id="PF03412">
    <property type="entry name" value="Peptidase_C39"/>
    <property type="match status" value="1"/>
</dbReference>
<keyword evidence="5" id="KW-0547">Nucleotide-binding</keyword>
<evidence type="ECO:0000313" key="15">
    <source>
        <dbReference type="Proteomes" id="UP000001726"/>
    </source>
</evidence>
<evidence type="ECO:0000256" key="8">
    <source>
        <dbReference type="ARBA" id="ARBA00023136"/>
    </source>
</evidence>
<evidence type="ECO:0000259" key="11">
    <source>
        <dbReference type="PROSITE" id="PS50893"/>
    </source>
</evidence>